<comment type="caution">
    <text evidence="1">The sequence shown here is derived from an EMBL/GenBank/DDBJ whole genome shotgun (WGS) entry which is preliminary data.</text>
</comment>
<keyword evidence="2" id="KW-1185">Reference proteome</keyword>
<proteinExistence type="predicted"/>
<protein>
    <submittedName>
        <fullName evidence="1">Uncharacterized protein</fullName>
    </submittedName>
</protein>
<dbReference type="Proteomes" id="UP001185927">
    <property type="component" value="Unassembled WGS sequence"/>
</dbReference>
<gene>
    <name evidence="1" type="ORF">R3Q16_09925</name>
</gene>
<evidence type="ECO:0000313" key="1">
    <source>
        <dbReference type="EMBL" id="MDV6266923.1"/>
    </source>
</evidence>
<dbReference type="RefSeq" id="WP_307718099.1">
    <property type="nucleotide sequence ID" value="NZ_CP079698.1"/>
</dbReference>
<name>A0ABU4BRS9_RHOGO</name>
<sequence>MVRHAGGWMFDQVMAGWDVTVIVEKHENTRPLQILGATTLDLESVMAAPNGPRPQAIALAGDLFESNAMVREGLLDTLDRGIIDVTLWGDTVPSDLAHHFGPSSHQLSRAAMVFKSHALAAASSSPDPVGATEMFRGVSLFGKCPADGVNLVSVG</sequence>
<evidence type="ECO:0000313" key="2">
    <source>
        <dbReference type="Proteomes" id="UP001185927"/>
    </source>
</evidence>
<organism evidence="1 2">
    <name type="scientific">Rhodococcus globerulus</name>
    <dbReference type="NCBI Taxonomy" id="33008"/>
    <lineage>
        <taxon>Bacteria</taxon>
        <taxon>Bacillati</taxon>
        <taxon>Actinomycetota</taxon>
        <taxon>Actinomycetes</taxon>
        <taxon>Mycobacteriales</taxon>
        <taxon>Nocardiaceae</taxon>
        <taxon>Rhodococcus</taxon>
    </lineage>
</organism>
<reference evidence="1 2" key="1">
    <citation type="submission" date="2023-10" db="EMBL/GenBank/DDBJ databases">
        <title>Development of a sustainable strategy for remediation of hydrocarbon-contaminated territories based on the waste exchange concept.</title>
        <authorList>
            <person name="Krivoruchko A."/>
        </authorList>
    </citation>
    <scope>NUCLEOTIDE SEQUENCE [LARGE SCALE GENOMIC DNA]</scope>
    <source>
        <strain evidence="1 2">IEGM 1203</strain>
    </source>
</reference>
<dbReference type="EMBL" id="JAWLKB010000003">
    <property type="protein sequence ID" value="MDV6266923.1"/>
    <property type="molecule type" value="Genomic_DNA"/>
</dbReference>
<accession>A0ABU4BRS9</accession>